<dbReference type="Pfam" id="PF12728">
    <property type="entry name" value="HTH_17"/>
    <property type="match status" value="1"/>
</dbReference>
<feature type="region of interest" description="Disordered" evidence="1">
    <location>
        <begin position="343"/>
        <end position="384"/>
    </location>
</feature>
<dbReference type="InterPro" id="IPR010093">
    <property type="entry name" value="SinI_DNA-bd"/>
</dbReference>
<dbReference type="NCBIfam" id="TIGR01764">
    <property type="entry name" value="excise"/>
    <property type="match status" value="1"/>
</dbReference>
<reference evidence="3" key="1">
    <citation type="journal article" date="2014" name="Int. J. Syst. Evol. Microbiol.">
        <title>Complete genome sequence of Corynebacterium casei LMG S-19264T (=DSM 44701T), isolated from a smear-ripened cheese.</title>
        <authorList>
            <consortium name="US DOE Joint Genome Institute (JGI-PGF)"/>
            <person name="Walter F."/>
            <person name="Albersmeier A."/>
            <person name="Kalinowski J."/>
            <person name="Ruckert C."/>
        </authorList>
    </citation>
    <scope>NUCLEOTIDE SEQUENCE</scope>
    <source>
        <strain evidence="3">CGMCC 1.15493</strain>
    </source>
</reference>
<dbReference type="GO" id="GO:0003677">
    <property type="term" value="F:DNA binding"/>
    <property type="evidence" value="ECO:0007669"/>
    <property type="project" value="InterPro"/>
</dbReference>
<name>A0A916Y871_9HYPH</name>
<dbReference type="RefSeq" id="WP_188854392.1">
    <property type="nucleotide sequence ID" value="NZ_BMJJ01000011.1"/>
</dbReference>
<dbReference type="PANTHER" id="PTHR43102">
    <property type="entry name" value="SLR1143 PROTEIN"/>
    <property type="match status" value="1"/>
</dbReference>
<feature type="compositionally biased region" description="Low complexity" evidence="1">
    <location>
        <begin position="355"/>
        <end position="373"/>
    </location>
</feature>
<dbReference type="InterPro" id="IPR041657">
    <property type="entry name" value="HTH_17"/>
</dbReference>
<dbReference type="Gene3D" id="3.30.450.40">
    <property type="match status" value="1"/>
</dbReference>
<sequence>MIDKDILTTADTATLLGVSVRTAQLLIEGGSVPSWKTPGGHRRVYRSDVEALIEGPATAPSSVLVVVIAAAERLGLYDRLFSAIPECSVEGFADPFAALLAIGSLRPFAVVVDLEDGDPSRQALLPSLMAVPALRRILTVGTTPPPDGEHRATHVGTPDAAAAGLRMVLADAGGSAIPPVDATFPIALNERQRLVALERSGLVDTAPEAAFDRLAWLAAETLETPVALVTLLTPTRQWFKSRVGLDFTETPRSWSFCNHTILQKGIFAIPDLSLDPRFAANPAVVGAQGFRFYAGAAVRDDEGFAVGSLCVIDTKPRVLEETQEKTLQALAGLASDQFRLRAAERQLREARRPRNGPSAAGGPARRSGAPGTRRGNGEDRPAGD</sequence>
<feature type="domain" description="GAF" evidence="2">
    <location>
        <begin position="206"/>
        <end position="348"/>
    </location>
</feature>
<dbReference type="Gene3D" id="1.10.1660.10">
    <property type="match status" value="1"/>
</dbReference>
<dbReference type="SUPFAM" id="SSF55781">
    <property type="entry name" value="GAF domain-like"/>
    <property type="match status" value="1"/>
</dbReference>
<feature type="compositionally biased region" description="Basic and acidic residues" evidence="1">
    <location>
        <begin position="375"/>
        <end position="384"/>
    </location>
</feature>
<dbReference type="EMBL" id="BMJJ01000011">
    <property type="protein sequence ID" value="GGD34332.1"/>
    <property type="molecule type" value="Genomic_DNA"/>
</dbReference>
<evidence type="ECO:0000256" key="1">
    <source>
        <dbReference type="SAM" id="MobiDB-lite"/>
    </source>
</evidence>
<dbReference type="Proteomes" id="UP000613160">
    <property type="component" value="Unassembled WGS sequence"/>
</dbReference>
<gene>
    <name evidence="3" type="ORF">GCM10011335_41740</name>
</gene>
<dbReference type="SMART" id="SM00065">
    <property type="entry name" value="GAF"/>
    <property type="match status" value="1"/>
</dbReference>
<organism evidence="3 4">
    <name type="scientific">Aureimonas glaciei</name>
    <dbReference type="NCBI Taxonomy" id="1776957"/>
    <lineage>
        <taxon>Bacteria</taxon>
        <taxon>Pseudomonadati</taxon>
        <taxon>Pseudomonadota</taxon>
        <taxon>Alphaproteobacteria</taxon>
        <taxon>Hyphomicrobiales</taxon>
        <taxon>Aurantimonadaceae</taxon>
        <taxon>Aureimonas</taxon>
    </lineage>
</organism>
<comment type="caution">
    <text evidence="3">The sequence shown here is derived from an EMBL/GenBank/DDBJ whole genome shotgun (WGS) entry which is preliminary data.</text>
</comment>
<dbReference type="AlphaFoldDB" id="A0A916Y871"/>
<dbReference type="InterPro" id="IPR003018">
    <property type="entry name" value="GAF"/>
</dbReference>
<evidence type="ECO:0000313" key="4">
    <source>
        <dbReference type="Proteomes" id="UP000613160"/>
    </source>
</evidence>
<feature type="compositionally biased region" description="Basic and acidic residues" evidence="1">
    <location>
        <begin position="343"/>
        <end position="352"/>
    </location>
</feature>
<reference evidence="3" key="2">
    <citation type="submission" date="2020-09" db="EMBL/GenBank/DDBJ databases">
        <authorList>
            <person name="Sun Q."/>
            <person name="Zhou Y."/>
        </authorList>
    </citation>
    <scope>NUCLEOTIDE SEQUENCE</scope>
    <source>
        <strain evidence="3">CGMCC 1.15493</strain>
    </source>
</reference>
<dbReference type="InterPro" id="IPR009061">
    <property type="entry name" value="DNA-bd_dom_put_sf"/>
</dbReference>
<dbReference type="Pfam" id="PF01590">
    <property type="entry name" value="GAF"/>
    <property type="match status" value="1"/>
</dbReference>
<proteinExistence type="predicted"/>
<evidence type="ECO:0000259" key="2">
    <source>
        <dbReference type="SMART" id="SM00065"/>
    </source>
</evidence>
<dbReference type="InterPro" id="IPR029016">
    <property type="entry name" value="GAF-like_dom_sf"/>
</dbReference>
<evidence type="ECO:0000313" key="3">
    <source>
        <dbReference type="EMBL" id="GGD34332.1"/>
    </source>
</evidence>
<protein>
    <recommendedName>
        <fullName evidence="2">GAF domain-containing protein</fullName>
    </recommendedName>
</protein>
<accession>A0A916Y871</accession>
<dbReference type="PANTHER" id="PTHR43102:SF2">
    <property type="entry name" value="GAF DOMAIN-CONTAINING PROTEIN"/>
    <property type="match status" value="1"/>
</dbReference>
<keyword evidence="4" id="KW-1185">Reference proteome</keyword>
<dbReference type="SUPFAM" id="SSF46955">
    <property type="entry name" value="Putative DNA-binding domain"/>
    <property type="match status" value="1"/>
</dbReference>